<organism evidence="2 3">
    <name type="scientific">Plenodomus tracheiphilus IPT5</name>
    <dbReference type="NCBI Taxonomy" id="1408161"/>
    <lineage>
        <taxon>Eukaryota</taxon>
        <taxon>Fungi</taxon>
        <taxon>Dikarya</taxon>
        <taxon>Ascomycota</taxon>
        <taxon>Pezizomycotina</taxon>
        <taxon>Dothideomycetes</taxon>
        <taxon>Pleosporomycetidae</taxon>
        <taxon>Pleosporales</taxon>
        <taxon>Pleosporineae</taxon>
        <taxon>Leptosphaeriaceae</taxon>
        <taxon>Plenodomus</taxon>
    </lineage>
</organism>
<feature type="compositionally biased region" description="Basic and acidic residues" evidence="1">
    <location>
        <begin position="29"/>
        <end position="38"/>
    </location>
</feature>
<name>A0A6A7AP77_9PLEO</name>
<feature type="compositionally biased region" description="Basic and acidic residues" evidence="1">
    <location>
        <begin position="195"/>
        <end position="210"/>
    </location>
</feature>
<feature type="compositionally biased region" description="Low complexity" evidence="1">
    <location>
        <begin position="8"/>
        <end position="26"/>
    </location>
</feature>
<gene>
    <name evidence="2" type="ORF">T440DRAFT_559207</name>
</gene>
<feature type="compositionally biased region" description="Basic and acidic residues" evidence="1">
    <location>
        <begin position="46"/>
        <end position="65"/>
    </location>
</feature>
<evidence type="ECO:0000256" key="1">
    <source>
        <dbReference type="SAM" id="MobiDB-lite"/>
    </source>
</evidence>
<dbReference type="OrthoDB" id="3800694at2759"/>
<evidence type="ECO:0000313" key="2">
    <source>
        <dbReference type="EMBL" id="KAF2845051.1"/>
    </source>
</evidence>
<accession>A0A6A7AP77</accession>
<proteinExistence type="predicted"/>
<dbReference type="Proteomes" id="UP000799423">
    <property type="component" value="Unassembled WGS sequence"/>
</dbReference>
<dbReference type="EMBL" id="MU006355">
    <property type="protein sequence ID" value="KAF2845051.1"/>
    <property type="molecule type" value="Genomic_DNA"/>
</dbReference>
<protein>
    <recommendedName>
        <fullName evidence="4">Ribosome biogenesis protein SLX9</fullName>
    </recommendedName>
</protein>
<evidence type="ECO:0008006" key="4">
    <source>
        <dbReference type="Google" id="ProtNLM"/>
    </source>
</evidence>
<evidence type="ECO:0000313" key="3">
    <source>
        <dbReference type="Proteomes" id="UP000799423"/>
    </source>
</evidence>
<feature type="compositionally biased region" description="Basic residues" evidence="1">
    <location>
        <begin position="185"/>
        <end position="194"/>
    </location>
</feature>
<reference evidence="2" key="1">
    <citation type="submission" date="2020-01" db="EMBL/GenBank/DDBJ databases">
        <authorList>
            <consortium name="DOE Joint Genome Institute"/>
            <person name="Haridas S."/>
            <person name="Albert R."/>
            <person name="Binder M."/>
            <person name="Bloem J."/>
            <person name="Labutti K."/>
            <person name="Salamov A."/>
            <person name="Andreopoulos B."/>
            <person name="Baker S.E."/>
            <person name="Barry K."/>
            <person name="Bills G."/>
            <person name="Bluhm B.H."/>
            <person name="Cannon C."/>
            <person name="Castanera R."/>
            <person name="Culley D.E."/>
            <person name="Daum C."/>
            <person name="Ezra D."/>
            <person name="Gonzalez J.B."/>
            <person name="Henrissat B."/>
            <person name="Kuo A."/>
            <person name="Liang C."/>
            <person name="Lipzen A."/>
            <person name="Lutzoni F."/>
            <person name="Magnuson J."/>
            <person name="Mondo S."/>
            <person name="Nolan M."/>
            <person name="Ohm R."/>
            <person name="Pangilinan J."/>
            <person name="Park H.-J."/>
            <person name="Ramirez L."/>
            <person name="Alfaro M."/>
            <person name="Sun H."/>
            <person name="Tritt A."/>
            <person name="Yoshinaga Y."/>
            <person name="Zwiers L.-H."/>
            <person name="Turgeon B.G."/>
            <person name="Goodwin S.B."/>
            <person name="Spatafora J.W."/>
            <person name="Crous P.W."/>
            <person name="Grigoriev I.V."/>
        </authorList>
    </citation>
    <scope>NUCLEOTIDE SEQUENCE</scope>
    <source>
        <strain evidence="2">IPT5</strain>
    </source>
</reference>
<sequence>MASSTRQTRSMTASSSTPSKPAALTAFRIGEEKHHADDASDSDSDQSAHSERKRSVSPEKIEGKRTKSKKKRERRKVGALTDGLDVLLGSAFKGEGGEGGGVNGNGSVETGAKGDVDEEMGGESTGMGVVGKKMSKRTRQNLLKMEQRRQQKLATKQREMLPEPTHQNSHPIPARKPLDAQKKATGARRARKERARLARKEGEGERMDIG</sequence>
<dbReference type="AlphaFoldDB" id="A0A6A7AP77"/>
<keyword evidence="3" id="KW-1185">Reference proteome</keyword>
<feature type="compositionally biased region" description="Basic residues" evidence="1">
    <location>
        <begin position="66"/>
        <end position="77"/>
    </location>
</feature>
<feature type="region of interest" description="Disordered" evidence="1">
    <location>
        <begin position="1"/>
        <end position="210"/>
    </location>
</feature>